<evidence type="ECO:0000313" key="6">
    <source>
        <dbReference type="EMBL" id="OEL17046.1"/>
    </source>
</evidence>
<evidence type="ECO:0000256" key="1">
    <source>
        <dbReference type="ARBA" id="ARBA00009375"/>
    </source>
</evidence>
<evidence type="ECO:0000256" key="3">
    <source>
        <dbReference type="ARBA" id="ARBA00023235"/>
    </source>
</evidence>
<comment type="caution">
    <text evidence="6">The sequence shown here is derived from an EMBL/GenBank/DDBJ whole genome shotgun (WGS) entry which is preliminary data.</text>
</comment>
<dbReference type="InterPro" id="IPR020095">
    <property type="entry name" value="PsdUridine_synth_TruA_C"/>
</dbReference>
<gene>
    <name evidence="6" type="ORF">BAE44_0021931</name>
</gene>
<dbReference type="Gene3D" id="3.30.70.660">
    <property type="entry name" value="Pseudouridine synthase I, catalytic domain, C-terminal subdomain"/>
    <property type="match status" value="1"/>
</dbReference>
<dbReference type="InterPro" id="IPR001406">
    <property type="entry name" value="PsdUridine_synth_TruA"/>
</dbReference>
<dbReference type="OrthoDB" id="25767at2759"/>
<dbReference type="SUPFAM" id="SSF55120">
    <property type="entry name" value="Pseudouridine synthase"/>
    <property type="match status" value="1"/>
</dbReference>
<dbReference type="EC" id="5.4.99.12" evidence="4"/>
<dbReference type="GO" id="GO:0005634">
    <property type="term" value="C:nucleus"/>
    <property type="evidence" value="ECO:0007669"/>
    <property type="project" value="TreeGrafter"/>
</dbReference>
<comment type="similarity">
    <text evidence="1 4">Belongs to the tRNA pseudouridine synthase TruA family.</text>
</comment>
<dbReference type="GO" id="GO:0005737">
    <property type="term" value="C:cytoplasm"/>
    <property type="evidence" value="ECO:0007669"/>
    <property type="project" value="TreeGrafter"/>
</dbReference>
<name>A0A1E5UVX7_9POAL</name>
<dbReference type="Pfam" id="PF01416">
    <property type="entry name" value="PseudoU_synth_1"/>
    <property type="match status" value="1"/>
</dbReference>
<keyword evidence="3 4" id="KW-0413">Isomerase</keyword>
<dbReference type="GO" id="GO:0003723">
    <property type="term" value="F:RNA binding"/>
    <property type="evidence" value="ECO:0007669"/>
    <property type="project" value="InterPro"/>
</dbReference>
<dbReference type="STRING" id="888268.A0A1E5UVX7"/>
<dbReference type="AlphaFoldDB" id="A0A1E5UVX7"/>
<evidence type="ECO:0000313" key="7">
    <source>
        <dbReference type="Proteomes" id="UP000095767"/>
    </source>
</evidence>
<sequence length="331" mass="37340">MAAAEAETAAALRAEVAALRTRVQVRNPSRSCDLCSLSPPYCFEGLFSSFFLKKCWVGCGQELERENQRLAKDRVGSVAVASSCLYVNNLEAGHDGKFLQDNSLEKDLSSLFDHTVICTENEIQCNRNVEGNGLPDDSSKRTKRTEIDYVKVLNRILPRDIRVLGWCPVPADFHARFNNDELCSMTIKGTAFLWHQVRCMVAVLFLIGQGLESPSVVDSLLDITKTPRKPQYKMAAELPLILRSCLFDNADFMCSSDASRSLTEHLNDEYLHYMLQAEIFHEALSCLPFPESNSLETLQKKRNHIPLLSRQTEPSYEERIAKVKTKLTDNL</sequence>
<dbReference type="InterPro" id="IPR020097">
    <property type="entry name" value="PsdUridine_synth_TruA_a/b_dom"/>
</dbReference>
<dbReference type="EMBL" id="LWDX02061260">
    <property type="protein sequence ID" value="OEL17046.1"/>
    <property type="molecule type" value="Genomic_DNA"/>
</dbReference>
<protein>
    <recommendedName>
        <fullName evidence="4">tRNA pseudouridine synthase</fullName>
        <ecNumber evidence="4">5.4.99.12</ecNumber>
    </recommendedName>
</protein>
<evidence type="ECO:0000259" key="5">
    <source>
        <dbReference type="Pfam" id="PF01416"/>
    </source>
</evidence>
<evidence type="ECO:0000256" key="4">
    <source>
        <dbReference type="RuleBase" id="RU003792"/>
    </source>
</evidence>
<dbReference type="GO" id="GO:0031119">
    <property type="term" value="P:tRNA pseudouridine synthesis"/>
    <property type="evidence" value="ECO:0007669"/>
    <property type="project" value="TreeGrafter"/>
</dbReference>
<dbReference type="PANTHER" id="PTHR11142:SF5">
    <property type="entry name" value="TRNA PSEUDOURIDINE(38_39) SYNTHASE"/>
    <property type="match status" value="1"/>
</dbReference>
<proteinExistence type="inferred from homology"/>
<dbReference type="GO" id="GO:1990481">
    <property type="term" value="P:mRNA pseudouridine synthesis"/>
    <property type="evidence" value="ECO:0007669"/>
    <property type="project" value="TreeGrafter"/>
</dbReference>
<accession>A0A1E5UVX7</accession>
<dbReference type="Proteomes" id="UP000095767">
    <property type="component" value="Unassembled WGS sequence"/>
</dbReference>
<keyword evidence="2 4" id="KW-0819">tRNA processing</keyword>
<keyword evidence="7" id="KW-1185">Reference proteome</keyword>
<dbReference type="PANTHER" id="PTHR11142">
    <property type="entry name" value="PSEUDOURIDYLATE SYNTHASE"/>
    <property type="match status" value="1"/>
</dbReference>
<reference evidence="6 7" key="1">
    <citation type="submission" date="2016-09" db="EMBL/GenBank/DDBJ databases">
        <title>The draft genome of Dichanthelium oligosanthes: A C3 panicoid grass species.</title>
        <authorList>
            <person name="Studer A.J."/>
            <person name="Schnable J.C."/>
            <person name="Brutnell T.P."/>
        </authorList>
    </citation>
    <scope>NUCLEOTIDE SEQUENCE [LARGE SCALE GENOMIC DNA]</scope>
    <source>
        <strain evidence="7">cv. Kellogg 1175</strain>
        <tissue evidence="6">Leaf</tissue>
    </source>
</reference>
<dbReference type="GO" id="GO:0160147">
    <property type="term" value="F:tRNA pseudouridine(38-40) synthase activity"/>
    <property type="evidence" value="ECO:0007669"/>
    <property type="project" value="UniProtKB-EC"/>
</dbReference>
<dbReference type="InterPro" id="IPR020103">
    <property type="entry name" value="PsdUridine_synth_cat_dom_sf"/>
</dbReference>
<feature type="domain" description="Pseudouridine synthase I TruA alpha/beta" evidence="5">
    <location>
        <begin position="179"/>
        <end position="248"/>
    </location>
</feature>
<organism evidence="6 7">
    <name type="scientific">Dichanthelium oligosanthes</name>
    <dbReference type="NCBI Taxonomy" id="888268"/>
    <lineage>
        <taxon>Eukaryota</taxon>
        <taxon>Viridiplantae</taxon>
        <taxon>Streptophyta</taxon>
        <taxon>Embryophyta</taxon>
        <taxon>Tracheophyta</taxon>
        <taxon>Spermatophyta</taxon>
        <taxon>Magnoliopsida</taxon>
        <taxon>Liliopsida</taxon>
        <taxon>Poales</taxon>
        <taxon>Poaceae</taxon>
        <taxon>PACMAD clade</taxon>
        <taxon>Panicoideae</taxon>
        <taxon>Panicodae</taxon>
        <taxon>Paniceae</taxon>
        <taxon>Dichantheliinae</taxon>
        <taxon>Dichanthelium</taxon>
    </lineage>
</organism>
<comment type="catalytic activity">
    <reaction evidence="4">
        <text>uridine(38/39/40) in tRNA = pseudouridine(38/39/40) in tRNA</text>
        <dbReference type="Rhea" id="RHEA:22376"/>
        <dbReference type="Rhea" id="RHEA-COMP:10085"/>
        <dbReference type="Rhea" id="RHEA-COMP:10087"/>
        <dbReference type="ChEBI" id="CHEBI:65314"/>
        <dbReference type="ChEBI" id="CHEBI:65315"/>
        <dbReference type="EC" id="5.4.99.12"/>
    </reaction>
</comment>
<evidence type="ECO:0000256" key="2">
    <source>
        <dbReference type="ARBA" id="ARBA00022694"/>
    </source>
</evidence>